<reference evidence="2 3" key="1">
    <citation type="submission" date="2021-07" db="EMBL/GenBank/DDBJ databases">
        <title>Complete genome sequence of nontuberculous Mycobacterium sp. TY59.</title>
        <authorList>
            <person name="Fukushima K."/>
        </authorList>
    </citation>
    <scope>NUCLEOTIDE SEQUENCE [LARGE SCALE GENOMIC DNA]</scope>
    <source>
        <strain evidence="2 3">TY59</strain>
    </source>
</reference>
<protein>
    <recommendedName>
        <fullName evidence="1">SnoaL-like domain-containing protein</fullName>
    </recommendedName>
</protein>
<dbReference type="Pfam" id="PF12680">
    <property type="entry name" value="SnoaL_2"/>
    <property type="match status" value="1"/>
</dbReference>
<proteinExistence type="predicted"/>
<dbReference type="RefSeq" id="WP_221045336.1">
    <property type="nucleotide sequence ID" value="NZ_AP024828.1"/>
</dbReference>
<dbReference type="SUPFAM" id="SSF54427">
    <property type="entry name" value="NTF2-like"/>
    <property type="match status" value="1"/>
</dbReference>
<sequence>MTVDSATTREANKQTLRRAMSGITALDTDAIRAELHDSAILQLPFEPAVPDSDREGFLQLLSMMFVMFKQFTITITDIYDLVDPNMLVARYRSDAEGRDKPVSYQNEYIGVFHFVDGKITLWLEYANPEASHAAIAKFADDVPAVSV</sequence>
<dbReference type="EMBL" id="AP024828">
    <property type="protein sequence ID" value="BCZ21946.1"/>
    <property type="molecule type" value="Genomic_DNA"/>
</dbReference>
<evidence type="ECO:0000259" key="1">
    <source>
        <dbReference type="Pfam" id="PF12680"/>
    </source>
</evidence>
<accession>A0ABN6IDW6</accession>
<organism evidence="2 3">
    <name type="scientific">Mycobacterium senriense</name>
    <dbReference type="NCBI Taxonomy" id="2775496"/>
    <lineage>
        <taxon>Bacteria</taxon>
        <taxon>Bacillati</taxon>
        <taxon>Actinomycetota</taxon>
        <taxon>Actinomycetes</taxon>
        <taxon>Mycobacteriales</taxon>
        <taxon>Mycobacteriaceae</taxon>
        <taxon>Mycobacterium</taxon>
        <taxon>Mycobacterium avium complex (MAC)</taxon>
    </lineage>
</organism>
<gene>
    <name evidence="2" type="ORF">MTY59_18010</name>
</gene>
<dbReference type="InterPro" id="IPR037401">
    <property type="entry name" value="SnoaL-like"/>
</dbReference>
<evidence type="ECO:0000313" key="2">
    <source>
        <dbReference type="EMBL" id="BCZ21946.1"/>
    </source>
</evidence>
<dbReference type="Gene3D" id="3.10.450.50">
    <property type="match status" value="1"/>
</dbReference>
<name>A0ABN6IDW6_9MYCO</name>
<keyword evidence="3" id="KW-1185">Reference proteome</keyword>
<dbReference type="Proteomes" id="UP000826012">
    <property type="component" value="Chromosome"/>
</dbReference>
<feature type="domain" description="SnoaL-like" evidence="1">
    <location>
        <begin position="17"/>
        <end position="121"/>
    </location>
</feature>
<evidence type="ECO:0000313" key="3">
    <source>
        <dbReference type="Proteomes" id="UP000826012"/>
    </source>
</evidence>
<dbReference type="InterPro" id="IPR032710">
    <property type="entry name" value="NTF2-like_dom_sf"/>
</dbReference>